<dbReference type="RefSeq" id="WP_145085032.1">
    <property type="nucleotide sequence ID" value="NZ_CP036274.1"/>
</dbReference>
<dbReference type="SUPFAM" id="SSF54523">
    <property type="entry name" value="Pili subunits"/>
    <property type="match status" value="1"/>
</dbReference>
<evidence type="ECO:0000313" key="4">
    <source>
        <dbReference type="Proteomes" id="UP000315017"/>
    </source>
</evidence>
<dbReference type="InterPro" id="IPR012902">
    <property type="entry name" value="N_methyl_site"/>
</dbReference>
<dbReference type="OrthoDB" id="261883at2"/>
<dbReference type="Pfam" id="PF07596">
    <property type="entry name" value="SBP_bac_10"/>
    <property type="match status" value="1"/>
</dbReference>
<dbReference type="Pfam" id="PF07963">
    <property type="entry name" value="N_methyl"/>
    <property type="match status" value="1"/>
</dbReference>
<evidence type="ECO:0000259" key="2">
    <source>
        <dbReference type="Pfam" id="PF07596"/>
    </source>
</evidence>
<proteinExistence type="predicted"/>
<dbReference type="PANTHER" id="PTHR30093:SF2">
    <property type="entry name" value="TYPE II SECRETION SYSTEM PROTEIN H"/>
    <property type="match status" value="1"/>
</dbReference>
<dbReference type="Gene3D" id="3.30.700.10">
    <property type="entry name" value="Glycoprotein, Type 4 Pilin"/>
    <property type="match status" value="1"/>
</dbReference>
<reference evidence="3 4" key="1">
    <citation type="submission" date="2019-02" db="EMBL/GenBank/DDBJ databases">
        <title>Deep-cultivation of Planctomycetes and their phenomic and genomic characterization uncovers novel biology.</title>
        <authorList>
            <person name="Wiegand S."/>
            <person name="Jogler M."/>
            <person name="Boedeker C."/>
            <person name="Pinto D."/>
            <person name="Vollmers J."/>
            <person name="Rivas-Marin E."/>
            <person name="Kohn T."/>
            <person name="Peeters S.H."/>
            <person name="Heuer A."/>
            <person name="Rast P."/>
            <person name="Oberbeckmann S."/>
            <person name="Bunk B."/>
            <person name="Jeske O."/>
            <person name="Meyerdierks A."/>
            <person name="Storesund J.E."/>
            <person name="Kallscheuer N."/>
            <person name="Luecker S."/>
            <person name="Lage O.M."/>
            <person name="Pohl T."/>
            <person name="Merkel B.J."/>
            <person name="Hornburger P."/>
            <person name="Mueller R.-W."/>
            <person name="Bruemmer F."/>
            <person name="Labrenz M."/>
            <person name="Spormann A.M."/>
            <person name="Op den Camp H."/>
            <person name="Overmann J."/>
            <person name="Amann R."/>
            <person name="Jetten M.S.M."/>
            <person name="Mascher T."/>
            <person name="Medema M.H."/>
            <person name="Devos D.P."/>
            <person name="Kaster A.-K."/>
            <person name="Ovreas L."/>
            <person name="Rohde M."/>
            <person name="Galperin M.Y."/>
            <person name="Jogler C."/>
        </authorList>
    </citation>
    <scope>NUCLEOTIDE SEQUENCE [LARGE SCALE GENOMIC DNA]</scope>
    <source>
        <strain evidence="3 4">ETA_A8</strain>
    </source>
</reference>
<keyword evidence="4" id="KW-1185">Reference proteome</keyword>
<organism evidence="3 4">
    <name type="scientific">Anatilimnocola aggregata</name>
    <dbReference type="NCBI Taxonomy" id="2528021"/>
    <lineage>
        <taxon>Bacteria</taxon>
        <taxon>Pseudomonadati</taxon>
        <taxon>Planctomycetota</taxon>
        <taxon>Planctomycetia</taxon>
        <taxon>Pirellulales</taxon>
        <taxon>Pirellulaceae</taxon>
        <taxon>Anatilimnocola</taxon>
    </lineage>
</organism>
<dbReference type="PANTHER" id="PTHR30093">
    <property type="entry name" value="GENERAL SECRETION PATHWAY PROTEIN G"/>
    <property type="match status" value="1"/>
</dbReference>
<dbReference type="InterPro" id="IPR011453">
    <property type="entry name" value="DUF1559"/>
</dbReference>
<dbReference type="InterPro" id="IPR045584">
    <property type="entry name" value="Pilin-like"/>
</dbReference>
<feature type="compositionally biased region" description="Low complexity" evidence="1">
    <location>
        <begin position="225"/>
        <end position="235"/>
    </location>
</feature>
<accession>A0A517Y615</accession>
<protein>
    <recommendedName>
        <fullName evidence="2">DUF1559 domain-containing protein</fullName>
    </recommendedName>
</protein>
<dbReference type="Proteomes" id="UP000315017">
    <property type="component" value="Chromosome"/>
</dbReference>
<dbReference type="AlphaFoldDB" id="A0A517Y615"/>
<dbReference type="InterPro" id="IPR027558">
    <property type="entry name" value="Pre_pil_HX9DG_C"/>
</dbReference>
<dbReference type="EMBL" id="CP036274">
    <property type="protein sequence ID" value="QDU25679.1"/>
    <property type="molecule type" value="Genomic_DNA"/>
</dbReference>
<gene>
    <name evidence="3" type="ORF">ETAA8_07490</name>
</gene>
<feature type="domain" description="DUF1559" evidence="2">
    <location>
        <begin position="37"/>
        <end position="294"/>
    </location>
</feature>
<dbReference type="NCBIfam" id="TIGR04294">
    <property type="entry name" value="pre_pil_HX9DG"/>
    <property type="match status" value="1"/>
</dbReference>
<dbReference type="KEGG" id="aagg:ETAA8_07490"/>
<dbReference type="NCBIfam" id="TIGR02532">
    <property type="entry name" value="IV_pilin_GFxxxE"/>
    <property type="match status" value="1"/>
</dbReference>
<evidence type="ECO:0000256" key="1">
    <source>
        <dbReference type="SAM" id="MobiDB-lite"/>
    </source>
</evidence>
<sequence length="310" mass="33425">MSSGHVSFARRAFTLVELLVVIAIIGALIALLLPAVQAAREAARRMQCSNNVRQIGLAMQNFHDTFGCLPPGKVNSTGYPNPVHSKFNVGNGTEHSWAVFLLPYMEQKNLSDLYRFDFNWNATENLPVVTTRVQTFYCPSTPNGKRVASATKKEACGDYGVINEVDNGLVTGGFVDNVTGTMRYGVMRINQLDRFADITDGLSNTTWVVEDAGRPQAYNGDRSRNSSGSASGSAWADPENSFSLDGYNTDCTAGPVNCAINCCNKDEIFGFHPGGANAMMGDGSVRFLAKGTDVRIVARLVTKGGGEVNE</sequence>
<feature type="region of interest" description="Disordered" evidence="1">
    <location>
        <begin position="215"/>
        <end position="235"/>
    </location>
</feature>
<name>A0A517Y615_9BACT</name>
<evidence type="ECO:0000313" key="3">
    <source>
        <dbReference type="EMBL" id="QDU25679.1"/>
    </source>
</evidence>